<dbReference type="InterPro" id="IPR057670">
    <property type="entry name" value="SH3_retrovirus"/>
</dbReference>
<evidence type="ECO:0000256" key="3">
    <source>
        <dbReference type="ARBA" id="ARBA00022801"/>
    </source>
</evidence>
<evidence type="ECO:0000313" key="9">
    <source>
        <dbReference type="EMBL" id="PLW47231.1"/>
    </source>
</evidence>
<name>A0A2N5VB86_9BASI</name>
<dbReference type="GO" id="GO:0003723">
    <property type="term" value="F:RNA binding"/>
    <property type="evidence" value="ECO:0007669"/>
    <property type="project" value="UniProtKB-KW"/>
</dbReference>
<comment type="caution">
    <text evidence="9">The sequence shown here is derived from an EMBL/GenBank/DDBJ whole genome shotgun (WGS) entry which is preliminary data.</text>
</comment>
<dbReference type="SUPFAM" id="SSF56672">
    <property type="entry name" value="DNA/RNA polymerases"/>
    <property type="match status" value="1"/>
</dbReference>
<evidence type="ECO:0000256" key="4">
    <source>
        <dbReference type="ARBA" id="ARBA00022884"/>
    </source>
</evidence>
<dbReference type="Pfam" id="PF25597">
    <property type="entry name" value="SH3_retrovirus"/>
    <property type="match status" value="1"/>
</dbReference>
<reference evidence="9 10" key="1">
    <citation type="submission" date="2017-11" db="EMBL/GenBank/DDBJ databases">
        <title>De novo assembly and phasing of dikaryotic genomes from two isolates of Puccinia coronata f. sp. avenae, the causal agent of oat crown rust.</title>
        <authorList>
            <person name="Miller M.E."/>
            <person name="Zhang Y."/>
            <person name="Omidvar V."/>
            <person name="Sperschneider J."/>
            <person name="Schwessinger B."/>
            <person name="Raley C."/>
            <person name="Palmer J.M."/>
            <person name="Garnica D."/>
            <person name="Upadhyaya N."/>
            <person name="Rathjen J."/>
            <person name="Taylor J.M."/>
            <person name="Park R.F."/>
            <person name="Dodds P.N."/>
            <person name="Hirsch C.D."/>
            <person name="Kianian S.F."/>
            <person name="Figueroa M."/>
        </authorList>
    </citation>
    <scope>NUCLEOTIDE SEQUENCE [LARGE SCALE GENOMIC DNA]</scope>
    <source>
        <strain evidence="9">12SD80</strain>
    </source>
</reference>
<evidence type="ECO:0000256" key="7">
    <source>
        <dbReference type="SAM" id="MobiDB-lite"/>
    </source>
</evidence>
<evidence type="ECO:0000259" key="8">
    <source>
        <dbReference type="PROSITE" id="PS50994"/>
    </source>
</evidence>
<dbReference type="InterPro" id="IPR001584">
    <property type="entry name" value="Integrase_cat-core"/>
</dbReference>
<evidence type="ECO:0000256" key="2">
    <source>
        <dbReference type="ARBA" id="ARBA00022723"/>
    </source>
</evidence>
<feature type="domain" description="Integrase catalytic" evidence="8">
    <location>
        <begin position="12"/>
        <end position="190"/>
    </location>
</feature>
<comment type="catalytic activity">
    <reaction evidence="5">
        <text>DNA(n) + a 2'-deoxyribonucleoside 5'-triphosphate = DNA(n+1) + diphosphate</text>
        <dbReference type="Rhea" id="RHEA:22508"/>
        <dbReference type="Rhea" id="RHEA-COMP:17339"/>
        <dbReference type="Rhea" id="RHEA-COMP:17340"/>
        <dbReference type="ChEBI" id="CHEBI:33019"/>
        <dbReference type="ChEBI" id="CHEBI:61560"/>
        <dbReference type="ChEBI" id="CHEBI:173112"/>
        <dbReference type="EC" id="2.7.7.49"/>
    </reaction>
</comment>
<dbReference type="InterPro" id="IPR039537">
    <property type="entry name" value="Retrotran_Ty1/copia-like"/>
</dbReference>
<dbReference type="GO" id="GO:0003964">
    <property type="term" value="F:RNA-directed DNA polymerase activity"/>
    <property type="evidence" value="ECO:0007669"/>
    <property type="project" value="UniProtKB-EC"/>
</dbReference>
<dbReference type="GO" id="GO:0046872">
    <property type="term" value="F:metal ion binding"/>
    <property type="evidence" value="ECO:0007669"/>
    <property type="project" value="UniProtKB-KW"/>
</dbReference>
<dbReference type="InterPro" id="IPR012337">
    <property type="entry name" value="RNaseH-like_sf"/>
</dbReference>
<dbReference type="Pfam" id="PF07727">
    <property type="entry name" value="RVT_2"/>
    <property type="match status" value="1"/>
</dbReference>
<dbReference type="GO" id="GO:0016787">
    <property type="term" value="F:hydrolase activity"/>
    <property type="evidence" value="ECO:0007669"/>
    <property type="project" value="UniProtKB-KW"/>
</dbReference>
<keyword evidence="1" id="KW-0815">Transposition</keyword>
<comment type="catalytic activity">
    <reaction evidence="6">
        <text>DNA(n) + a 2'-deoxyribonucleoside 5'-triphosphate = DNA(n+1) + diphosphate</text>
        <dbReference type="Rhea" id="RHEA:22508"/>
        <dbReference type="Rhea" id="RHEA-COMP:17339"/>
        <dbReference type="Rhea" id="RHEA-COMP:17340"/>
        <dbReference type="ChEBI" id="CHEBI:33019"/>
        <dbReference type="ChEBI" id="CHEBI:61560"/>
        <dbReference type="ChEBI" id="CHEBI:173112"/>
        <dbReference type="EC" id="2.7.7.7"/>
    </reaction>
</comment>
<dbReference type="PANTHER" id="PTHR42648:SF18">
    <property type="entry name" value="RETROTRANSPOSON, UNCLASSIFIED-LIKE PROTEIN"/>
    <property type="match status" value="1"/>
</dbReference>
<organism evidence="9 10">
    <name type="scientific">Puccinia coronata f. sp. avenae</name>
    <dbReference type="NCBI Taxonomy" id="200324"/>
    <lineage>
        <taxon>Eukaryota</taxon>
        <taxon>Fungi</taxon>
        <taxon>Dikarya</taxon>
        <taxon>Basidiomycota</taxon>
        <taxon>Pucciniomycotina</taxon>
        <taxon>Pucciniomycetes</taxon>
        <taxon>Pucciniales</taxon>
        <taxon>Pucciniaceae</taxon>
        <taxon>Puccinia</taxon>
    </lineage>
</organism>
<dbReference type="InterPro" id="IPR013103">
    <property type="entry name" value="RVT_2"/>
</dbReference>
<dbReference type="InterPro" id="IPR036397">
    <property type="entry name" value="RNaseH_sf"/>
</dbReference>
<feature type="compositionally biased region" description="Pro residues" evidence="7">
    <location>
        <begin position="279"/>
        <end position="296"/>
    </location>
</feature>
<dbReference type="GO" id="GO:0005634">
    <property type="term" value="C:nucleus"/>
    <property type="evidence" value="ECO:0007669"/>
    <property type="project" value="UniProtKB-ARBA"/>
</dbReference>
<protein>
    <recommendedName>
        <fullName evidence="8">Integrase catalytic domain-containing protein</fullName>
    </recommendedName>
</protein>
<dbReference type="GO" id="GO:0003887">
    <property type="term" value="F:DNA-directed DNA polymerase activity"/>
    <property type="evidence" value="ECO:0007669"/>
    <property type="project" value="UniProtKB-EC"/>
</dbReference>
<dbReference type="PANTHER" id="PTHR42648">
    <property type="entry name" value="TRANSPOSASE, PUTATIVE-RELATED"/>
    <property type="match status" value="1"/>
</dbReference>
<keyword evidence="3" id="KW-0378">Hydrolase</keyword>
<dbReference type="CDD" id="cd09272">
    <property type="entry name" value="RNase_HI_RT_Ty1"/>
    <property type="match status" value="1"/>
</dbReference>
<dbReference type="AlphaFoldDB" id="A0A2N5VB86"/>
<dbReference type="SUPFAM" id="SSF53098">
    <property type="entry name" value="Ribonuclease H-like"/>
    <property type="match status" value="1"/>
</dbReference>
<dbReference type="GO" id="GO:0032196">
    <property type="term" value="P:transposition"/>
    <property type="evidence" value="ECO:0007669"/>
    <property type="project" value="UniProtKB-KW"/>
</dbReference>
<accession>A0A2N5VB86</accession>
<dbReference type="Proteomes" id="UP000235392">
    <property type="component" value="Unassembled WGS sequence"/>
</dbReference>
<dbReference type="GO" id="GO:0015074">
    <property type="term" value="P:DNA integration"/>
    <property type="evidence" value="ECO:0007669"/>
    <property type="project" value="InterPro"/>
</dbReference>
<evidence type="ECO:0000313" key="10">
    <source>
        <dbReference type="Proteomes" id="UP000235392"/>
    </source>
</evidence>
<evidence type="ECO:0000256" key="5">
    <source>
        <dbReference type="ARBA" id="ARBA00048173"/>
    </source>
</evidence>
<keyword evidence="4" id="KW-0694">RNA-binding</keyword>
<proteinExistence type="predicted"/>
<evidence type="ECO:0000256" key="1">
    <source>
        <dbReference type="ARBA" id="ARBA00022578"/>
    </source>
</evidence>
<dbReference type="Gene3D" id="3.30.420.10">
    <property type="entry name" value="Ribonuclease H-like superfamily/Ribonuclease H"/>
    <property type="match status" value="1"/>
</dbReference>
<keyword evidence="2" id="KW-0479">Metal-binding</keyword>
<dbReference type="EMBL" id="PGCI01000033">
    <property type="protein sequence ID" value="PLW47231.1"/>
    <property type="molecule type" value="Genomic_DNA"/>
</dbReference>
<dbReference type="PROSITE" id="PS50994">
    <property type="entry name" value="INTEGRASE"/>
    <property type="match status" value="1"/>
</dbReference>
<gene>
    <name evidence="9" type="ORF">PCASD_02291</name>
</gene>
<sequence>MSSLLELSLESSESAPITLDWQSNASRKLDYLHIDLCGPITPPSNSGYKYFLRAVDGFSHYVWVRFLTYKSEVKDIIKELFAFIENESKEKICHLVTDNGTEFKNRALQTYYASKGIAHLTTAPYHPKNNPFAERGNRTTVEKARCILKDSGLGLSFWAEAVNCAVHLENLSPCKSINFSSPSEMWFGKQPNLASLHPFGCQAIYLLNRSAGKFWSCGAVGIFLGYGEGHRSFRVLDEETGNVHITHHVKFNDHVFPASDNSEIPNRVEEIDLLFTLPPDSPSPTTPSPPPSPNPSTPNNSKNDETTDESDRFEEIQDQDPPPSQSQSDDDVADMLNPGNSRPALDDSHPSSKYYAWVPAKEPASQEIRGDIDSSNIIESGRRTQHLANAAILSHDDPKTYHQAVTAFDSENWESAISNELGNMDRLNVWSVVDVSGQDIRPLTTTWVFKKKTDQDGNLTKYKARLCVRGFHQREGIDYQDVFSPTGRLTSLRIMLTICALNQFEVHQMDVRCAFLNGTPEEDLYIHAPLGLKAAPKTILKLHKALYGLKQSPRCWQKALTAALKLIDLKPTYSDPCLYVSADESKPFFVFVHVDDLLFGGTWPELFKEKISAIFDMEDLGIAKYALGIRINQVGGSIALVQDKYINNMLNEFHISNDRSTLIPLPSNWKQLKNCPSEKPTSPPFNYRRVVGLIQWLVQCTRPDLAFALSFLSQFLEDPRECHYKAARHTLRYISTTKDQRLILGQNDFKQEPNDLIGFSDSDWNGSRSWNSYSASVIYFHGTVGWQSHKQQTVAQSSAEGEYVSLSDSSQDLLWCMNVLEELRILPKLTLCTDNQSAIAIASNPIYHHGTRHINFRYHFIRDHVESKLITLKYLQTDKMHADLLTKNLTEGKTTLHRTKLMGEQCKLLKE</sequence>
<feature type="region of interest" description="Disordered" evidence="7">
    <location>
        <begin position="275"/>
        <end position="350"/>
    </location>
</feature>
<dbReference type="InterPro" id="IPR043502">
    <property type="entry name" value="DNA/RNA_pol_sf"/>
</dbReference>
<dbReference type="Pfam" id="PF00665">
    <property type="entry name" value="rve"/>
    <property type="match status" value="1"/>
</dbReference>
<feature type="compositionally biased region" description="Basic and acidic residues" evidence="7">
    <location>
        <begin position="302"/>
        <end position="315"/>
    </location>
</feature>
<evidence type="ECO:0000256" key="6">
    <source>
        <dbReference type="ARBA" id="ARBA00049244"/>
    </source>
</evidence>